<organism evidence="1 2">
    <name type="scientific">Vanrija pseudolonga</name>
    <dbReference type="NCBI Taxonomy" id="143232"/>
    <lineage>
        <taxon>Eukaryota</taxon>
        <taxon>Fungi</taxon>
        <taxon>Dikarya</taxon>
        <taxon>Basidiomycota</taxon>
        <taxon>Agaricomycotina</taxon>
        <taxon>Tremellomycetes</taxon>
        <taxon>Trichosporonales</taxon>
        <taxon>Trichosporonaceae</taxon>
        <taxon>Vanrija</taxon>
    </lineage>
</organism>
<evidence type="ECO:0000313" key="1">
    <source>
        <dbReference type="EMBL" id="WOO85970.1"/>
    </source>
</evidence>
<keyword evidence="2" id="KW-1185">Reference proteome</keyword>
<gene>
    <name evidence="1" type="ORF">LOC62_07G009458</name>
</gene>
<dbReference type="EMBL" id="CP086720">
    <property type="protein sequence ID" value="WOO85970.1"/>
    <property type="molecule type" value="Genomic_DNA"/>
</dbReference>
<sequence length="201" mass="22302">MVGFQQLERKYSKLANELRRTQAAVKTDIKSESPAPIGTSCEMKNITGTDCGPPCPGHTKFQLSEARLRKANNDLITSGRLQSFREGPRTAPYAPFITTQLEAGLKTVLRCFTTYSLALNGRAQIAVSRLGAEVEAVRSAAEDYLSKLEDCRRDVEEQLASKMTYHAKCLCDSLDLNMRIPKSRDPEHLNLTLEGHTADQV</sequence>
<reference evidence="1" key="1">
    <citation type="submission" date="2023-10" db="EMBL/GenBank/DDBJ databases">
        <authorList>
            <person name="Noh H."/>
        </authorList>
    </citation>
    <scope>NUCLEOTIDE SEQUENCE</scope>
    <source>
        <strain evidence="1">DUCC4014</strain>
    </source>
</reference>
<protein>
    <submittedName>
        <fullName evidence="1">Uncharacterized protein</fullName>
    </submittedName>
</protein>
<evidence type="ECO:0000313" key="2">
    <source>
        <dbReference type="Proteomes" id="UP000827549"/>
    </source>
</evidence>
<dbReference type="RefSeq" id="XP_062631996.1">
    <property type="nucleotide sequence ID" value="XM_062776012.1"/>
</dbReference>
<dbReference type="GeneID" id="87812619"/>
<dbReference type="Proteomes" id="UP000827549">
    <property type="component" value="Chromosome 7"/>
</dbReference>
<proteinExistence type="predicted"/>
<accession>A0AAF0YFN4</accession>
<dbReference type="AlphaFoldDB" id="A0AAF0YFN4"/>
<name>A0AAF0YFN4_9TREE</name>